<gene>
    <name evidence="4" type="ORF">SAMN04488694_104296</name>
    <name evidence="3" type="ORF">SAMN05192552_10046</name>
</gene>
<dbReference type="Proteomes" id="UP000199320">
    <property type="component" value="Unassembled WGS sequence"/>
</dbReference>
<reference evidence="5 6" key="2">
    <citation type="submission" date="2016-10" db="EMBL/GenBank/DDBJ databases">
        <authorList>
            <person name="Varghese N."/>
            <person name="Submissions S."/>
        </authorList>
    </citation>
    <scope>NUCLEOTIDE SEQUENCE [LARGE SCALE GENOMIC DNA]</scope>
    <source>
        <strain evidence="3 6">CDM_1</strain>
        <strain evidence="5">CDM_6</strain>
    </source>
</reference>
<evidence type="ECO:0000256" key="1">
    <source>
        <dbReference type="SAM" id="MobiDB-lite"/>
    </source>
</evidence>
<evidence type="ECO:0000313" key="6">
    <source>
        <dbReference type="Proteomes" id="UP000324021"/>
    </source>
</evidence>
<evidence type="ECO:0000313" key="3">
    <source>
        <dbReference type="EMBL" id="SDC43334.1"/>
    </source>
</evidence>
<feature type="domain" description="Halobacterial output" evidence="2">
    <location>
        <begin position="24"/>
        <end position="99"/>
    </location>
</feature>
<dbReference type="EMBL" id="FOIC01000004">
    <property type="protein sequence ID" value="SET22764.1"/>
    <property type="molecule type" value="Genomic_DNA"/>
</dbReference>
<keyword evidence="5" id="KW-1185">Reference proteome</keyword>
<accession>A0A1G6LJJ4</accession>
<dbReference type="Pfam" id="PF18545">
    <property type="entry name" value="HalOD1"/>
    <property type="match status" value="1"/>
</dbReference>
<protein>
    <recommendedName>
        <fullName evidence="2">Halobacterial output domain-containing protein</fullName>
    </recommendedName>
</protein>
<dbReference type="RefSeq" id="WP_092931247.1">
    <property type="nucleotide sequence ID" value="NZ_FMZP01000004.1"/>
</dbReference>
<dbReference type="EMBL" id="FMZP01000004">
    <property type="protein sequence ID" value="SDC43334.1"/>
    <property type="molecule type" value="Genomic_DNA"/>
</dbReference>
<organism evidence="3 6">
    <name type="scientific">Natrinema hispanicum</name>
    <dbReference type="NCBI Taxonomy" id="392421"/>
    <lineage>
        <taxon>Archaea</taxon>
        <taxon>Methanobacteriati</taxon>
        <taxon>Methanobacteriota</taxon>
        <taxon>Stenosarchaea group</taxon>
        <taxon>Halobacteria</taxon>
        <taxon>Halobacteriales</taxon>
        <taxon>Natrialbaceae</taxon>
        <taxon>Natrinema</taxon>
    </lineage>
</organism>
<dbReference type="OrthoDB" id="271604at2157"/>
<feature type="region of interest" description="Disordered" evidence="1">
    <location>
        <begin position="1"/>
        <end position="22"/>
    </location>
</feature>
<dbReference type="Proteomes" id="UP000324021">
    <property type="component" value="Unassembled WGS sequence"/>
</dbReference>
<evidence type="ECO:0000313" key="4">
    <source>
        <dbReference type="EMBL" id="SET22764.1"/>
    </source>
</evidence>
<sequence>METETALCKSRPQDGHDAYQAQPDQPLSEAVIEAIAAESDLDALEIADEFGPLYDAIDPTALDSLFQSAGETTQTVGCVTFAYAGYRISVDQTGRVVLTERQ</sequence>
<name>A0A1G6LJJ4_9EURY</name>
<dbReference type="AlphaFoldDB" id="A0A1G6LJJ4"/>
<evidence type="ECO:0000313" key="5">
    <source>
        <dbReference type="Proteomes" id="UP000199320"/>
    </source>
</evidence>
<reference evidence="4" key="1">
    <citation type="submission" date="2016-10" db="EMBL/GenBank/DDBJ databases">
        <authorList>
            <person name="de Groot N.N."/>
        </authorList>
    </citation>
    <scope>NUCLEOTIDE SEQUENCE [LARGE SCALE GENOMIC DNA]</scope>
    <source>
        <strain evidence="4">CDM_6</strain>
    </source>
</reference>
<proteinExistence type="predicted"/>
<evidence type="ECO:0000259" key="2">
    <source>
        <dbReference type="Pfam" id="PF18545"/>
    </source>
</evidence>
<dbReference type="InterPro" id="IPR040624">
    <property type="entry name" value="HalOD1"/>
</dbReference>